<accession>V6LYE4</accession>
<evidence type="ECO:0000256" key="1">
    <source>
        <dbReference type="SAM" id="Coils"/>
    </source>
</evidence>
<feature type="region of interest" description="Disordered" evidence="2">
    <location>
        <begin position="507"/>
        <end position="566"/>
    </location>
</feature>
<sequence>MLTAHQTEFMKRTLVPFLKRQLLEDQDNAQSPSEYSRTQPQLIDSQTQTTSYLPIQKFDPVSIFYQTQSQLPSQTDQMTNLKLQLSQTHRQNLDSALKMLTEQHKTTINSLNDCLTSERTSRESENKFYTTQISSLQQKLEAAEIDKRCNLCFSCQKITKEINEKYVADSEAHIDVLEQENRDLKRNLHVLQQNQEELIEECRNLGQQKDKLYARIQKLEQSTVLYQQLIQKLQNMQRIGNYGGPNNLYQSILSSGNTGSTGQTSSSIGSEGVFQIQNQYQQQQQGMQAKMVAQQQQIQLALQQMQQPSGQQLHYNQFIPTGLPSVQQQQLSMQHLIQQQLPQQMIFTQDTTPPAVPHFQIPTQQYLNQQQILTADQKQLQQQLVQQKHQILEDQQAQSLLQPDFSAEVPNKPNREQSTVKDSQISKIQPILDLSDSDNVPIQQEKPKGFLDIIKSMTDVSDDRPSSVVHNENLCPEQVIPQVDAAKKLISNTNPPGTLSLNEIVNSLPKLPPKQPSHPNQQVQKEQDDDDFDDFDEFGSDDFDSPGQNSPPKMAQKIFSPQKQQEVKKYDLKFETESMSEISDPFGGSIDLGF</sequence>
<evidence type="ECO:0000313" key="4">
    <source>
        <dbReference type="EMBL" id="KAH0576442.1"/>
    </source>
</evidence>
<keyword evidence="5" id="KW-1185">Reference proteome</keyword>
<organism evidence="3">
    <name type="scientific">Spironucleus salmonicida</name>
    <dbReference type="NCBI Taxonomy" id="348837"/>
    <lineage>
        <taxon>Eukaryota</taxon>
        <taxon>Metamonada</taxon>
        <taxon>Diplomonadida</taxon>
        <taxon>Hexamitidae</taxon>
        <taxon>Hexamitinae</taxon>
        <taxon>Spironucleus</taxon>
    </lineage>
</organism>
<keyword evidence="1" id="KW-0175">Coiled coil</keyword>
<dbReference type="EMBL" id="AUWU02000002">
    <property type="protein sequence ID" value="KAH0576442.1"/>
    <property type="molecule type" value="Genomic_DNA"/>
</dbReference>
<dbReference type="VEuPathDB" id="GiardiaDB:SS50377_22006"/>
<feature type="compositionally biased region" description="Acidic residues" evidence="2">
    <location>
        <begin position="527"/>
        <end position="544"/>
    </location>
</feature>
<feature type="region of interest" description="Disordered" evidence="2">
    <location>
        <begin position="25"/>
        <end position="44"/>
    </location>
</feature>
<reference evidence="4" key="2">
    <citation type="submission" date="2020-12" db="EMBL/GenBank/DDBJ databases">
        <title>New Spironucleus salmonicida genome in near-complete chromosomes.</title>
        <authorList>
            <person name="Xu F."/>
            <person name="Kurt Z."/>
            <person name="Jimenez-Gonzalez A."/>
            <person name="Astvaldsson A."/>
            <person name="Andersson J.O."/>
            <person name="Svard S.G."/>
        </authorList>
    </citation>
    <scope>NUCLEOTIDE SEQUENCE</scope>
    <source>
        <strain evidence="4">ATCC 50377</strain>
    </source>
</reference>
<dbReference type="EMBL" id="KI546089">
    <property type="protein sequence ID" value="EST45829.1"/>
    <property type="molecule type" value="Genomic_DNA"/>
</dbReference>
<gene>
    <name evidence="3" type="ORF">SS50377_14404</name>
    <name evidence="4" type="ORF">SS50377_22006</name>
</gene>
<proteinExistence type="predicted"/>
<name>V6LYE4_9EUKA</name>
<dbReference type="Proteomes" id="UP000018208">
    <property type="component" value="Unassembled WGS sequence"/>
</dbReference>
<feature type="compositionally biased region" description="Polar residues" evidence="2">
    <location>
        <begin position="28"/>
        <end position="44"/>
    </location>
</feature>
<evidence type="ECO:0000313" key="3">
    <source>
        <dbReference type="EMBL" id="EST45829.1"/>
    </source>
</evidence>
<dbReference type="AlphaFoldDB" id="V6LYE4"/>
<reference evidence="3 4" key="1">
    <citation type="journal article" date="2014" name="PLoS Genet.">
        <title>The Genome of Spironucleus salmonicida Highlights a Fish Pathogen Adapted to Fluctuating Environments.</title>
        <authorList>
            <person name="Xu F."/>
            <person name="Jerlstrom-Hultqvist J."/>
            <person name="Einarsson E."/>
            <person name="Astvaldsson A."/>
            <person name="Svard S.G."/>
            <person name="Andersson J.O."/>
        </authorList>
    </citation>
    <scope>NUCLEOTIDE SEQUENCE</scope>
    <source>
        <strain evidence="4">ATCC 50377</strain>
    </source>
</reference>
<feature type="coiled-coil region" evidence="1">
    <location>
        <begin position="126"/>
        <end position="236"/>
    </location>
</feature>
<protein>
    <submittedName>
        <fullName evidence="3">Uncharacterized protein</fullName>
    </submittedName>
</protein>
<evidence type="ECO:0000256" key="2">
    <source>
        <dbReference type="SAM" id="MobiDB-lite"/>
    </source>
</evidence>
<evidence type="ECO:0000313" key="5">
    <source>
        <dbReference type="Proteomes" id="UP000018208"/>
    </source>
</evidence>